<gene>
    <name evidence="1" type="ORF">LCGC14_2594460</name>
</gene>
<feature type="non-terminal residue" evidence="1">
    <location>
        <position position="34"/>
    </location>
</feature>
<evidence type="ECO:0000313" key="1">
    <source>
        <dbReference type="EMBL" id="KKL06593.1"/>
    </source>
</evidence>
<name>A0A0F9D3A4_9ZZZZ</name>
<organism evidence="1">
    <name type="scientific">marine sediment metagenome</name>
    <dbReference type="NCBI Taxonomy" id="412755"/>
    <lineage>
        <taxon>unclassified sequences</taxon>
        <taxon>metagenomes</taxon>
        <taxon>ecological metagenomes</taxon>
    </lineage>
</organism>
<protein>
    <submittedName>
        <fullName evidence="1">Uncharacterized protein</fullName>
    </submittedName>
</protein>
<comment type="caution">
    <text evidence="1">The sequence shown here is derived from an EMBL/GenBank/DDBJ whole genome shotgun (WGS) entry which is preliminary data.</text>
</comment>
<proteinExistence type="predicted"/>
<dbReference type="AlphaFoldDB" id="A0A0F9D3A4"/>
<accession>A0A0F9D3A4</accession>
<dbReference type="EMBL" id="LAZR01043642">
    <property type="protein sequence ID" value="KKL06593.1"/>
    <property type="molecule type" value="Genomic_DNA"/>
</dbReference>
<sequence>MAHCSHNAVENFYINSMDYDMMHFRFSQWYNENN</sequence>
<reference evidence="1" key="1">
    <citation type="journal article" date="2015" name="Nature">
        <title>Complex archaea that bridge the gap between prokaryotes and eukaryotes.</title>
        <authorList>
            <person name="Spang A."/>
            <person name="Saw J.H."/>
            <person name="Jorgensen S.L."/>
            <person name="Zaremba-Niedzwiedzka K."/>
            <person name="Martijn J."/>
            <person name="Lind A.E."/>
            <person name="van Eijk R."/>
            <person name="Schleper C."/>
            <person name="Guy L."/>
            <person name="Ettema T.J."/>
        </authorList>
    </citation>
    <scope>NUCLEOTIDE SEQUENCE</scope>
</reference>